<accession>A0ABD3V4Y1</accession>
<keyword evidence="1" id="KW-0732">Signal</keyword>
<proteinExistence type="predicted"/>
<evidence type="ECO:0000313" key="3">
    <source>
        <dbReference type="Proteomes" id="UP001634394"/>
    </source>
</evidence>
<keyword evidence="3" id="KW-1185">Reference proteome</keyword>
<organism evidence="2 3">
    <name type="scientific">Sinanodonta woodiana</name>
    <name type="common">Chinese pond mussel</name>
    <name type="synonym">Anodonta woodiana</name>
    <dbReference type="NCBI Taxonomy" id="1069815"/>
    <lineage>
        <taxon>Eukaryota</taxon>
        <taxon>Metazoa</taxon>
        <taxon>Spiralia</taxon>
        <taxon>Lophotrochozoa</taxon>
        <taxon>Mollusca</taxon>
        <taxon>Bivalvia</taxon>
        <taxon>Autobranchia</taxon>
        <taxon>Heteroconchia</taxon>
        <taxon>Palaeoheterodonta</taxon>
        <taxon>Unionida</taxon>
        <taxon>Unionoidea</taxon>
        <taxon>Unionidae</taxon>
        <taxon>Unioninae</taxon>
        <taxon>Sinanodonta</taxon>
    </lineage>
</organism>
<name>A0ABD3V4Y1_SINWO</name>
<gene>
    <name evidence="2" type="ORF">ACJMK2_014820</name>
</gene>
<dbReference type="Proteomes" id="UP001634394">
    <property type="component" value="Unassembled WGS sequence"/>
</dbReference>
<comment type="caution">
    <text evidence="2">The sequence shown here is derived from an EMBL/GenBank/DDBJ whole genome shotgun (WGS) entry which is preliminary data.</text>
</comment>
<reference evidence="2 3" key="1">
    <citation type="submission" date="2024-11" db="EMBL/GenBank/DDBJ databases">
        <title>Chromosome-level genome assembly of the freshwater bivalve Anodonta woodiana.</title>
        <authorList>
            <person name="Chen X."/>
        </authorList>
    </citation>
    <scope>NUCLEOTIDE SEQUENCE [LARGE SCALE GENOMIC DNA]</scope>
    <source>
        <strain evidence="2">MN2024</strain>
        <tissue evidence="2">Gills</tissue>
    </source>
</reference>
<sequence length="132" mass="15130">MRIIIVLVAIISLSHQMTTVHHTIHLTAHHTSHHTNGPYTTHEPSITQQYTFHYTQVTQKMFVRKNMNCYIFLLTVQERINVHTDSGLRALEVQFIQMIITGIKTEIVDTSALDHSIRLGCGSSTQHYYTVS</sequence>
<dbReference type="EMBL" id="JBJQND010000014">
    <property type="protein sequence ID" value="KAL3855613.1"/>
    <property type="molecule type" value="Genomic_DNA"/>
</dbReference>
<dbReference type="AlphaFoldDB" id="A0ABD3V4Y1"/>
<feature type="signal peptide" evidence="1">
    <location>
        <begin position="1"/>
        <end position="16"/>
    </location>
</feature>
<evidence type="ECO:0000313" key="2">
    <source>
        <dbReference type="EMBL" id="KAL3855613.1"/>
    </source>
</evidence>
<protein>
    <submittedName>
        <fullName evidence="2">Uncharacterized protein</fullName>
    </submittedName>
</protein>
<evidence type="ECO:0000256" key="1">
    <source>
        <dbReference type="SAM" id="SignalP"/>
    </source>
</evidence>
<feature type="chain" id="PRO_5044747258" evidence="1">
    <location>
        <begin position="17"/>
        <end position="132"/>
    </location>
</feature>